<feature type="region of interest" description="Disordered" evidence="1">
    <location>
        <begin position="1"/>
        <end position="40"/>
    </location>
</feature>
<organism evidence="2 3">
    <name type="scientific">Parthenolecanium corni</name>
    <dbReference type="NCBI Taxonomy" id="536013"/>
    <lineage>
        <taxon>Eukaryota</taxon>
        <taxon>Metazoa</taxon>
        <taxon>Ecdysozoa</taxon>
        <taxon>Arthropoda</taxon>
        <taxon>Hexapoda</taxon>
        <taxon>Insecta</taxon>
        <taxon>Pterygota</taxon>
        <taxon>Neoptera</taxon>
        <taxon>Paraneoptera</taxon>
        <taxon>Hemiptera</taxon>
        <taxon>Sternorrhyncha</taxon>
        <taxon>Coccoidea</taxon>
        <taxon>Coccidae</taxon>
        <taxon>Parthenolecanium</taxon>
    </lineage>
</organism>
<accession>A0AAN9Y881</accession>
<proteinExistence type="predicted"/>
<feature type="compositionally biased region" description="Low complexity" evidence="1">
    <location>
        <begin position="9"/>
        <end position="21"/>
    </location>
</feature>
<evidence type="ECO:0000256" key="1">
    <source>
        <dbReference type="SAM" id="MobiDB-lite"/>
    </source>
</evidence>
<dbReference type="AlphaFoldDB" id="A0AAN9Y881"/>
<feature type="compositionally biased region" description="Acidic residues" evidence="1">
    <location>
        <begin position="22"/>
        <end position="36"/>
    </location>
</feature>
<sequence length="139" mass="16314">MSQPPTQPDLSDISSTTLSDISEPEEPLSSEEEYEDTTNAARQVVRERLYAHKRPAQKVKKSPPRVDEMHYELLKEHVRMMNGKSPRLIRKPKFVCWMDSPEIRPKDNRTTAERKKFILDRLEERRDSEEDAFSARCVN</sequence>
<gene>
    <name evidence="2" type="ORF">V9T40_008808</name>
</gene>
<dbReference type="Proteomes" id="UP001367676">
    <property type="component" value="Unassembled WGS sequence"/>
</dbReference>
<comment type="caution">
    <text evidence="2">The sequence shown here is derived from an EMBL/GenBank/DDBJ whole genome shotgun (WGS) entry which is preliminary data.</text>
</comment>
<reference evidence="2 3" key="1">
    <citation type="submission" date="2024-03" db="EMBL/GenBank/DDBJ databases">
        <title>Adaptation during the transition from Ophiocordyceps entomopathogen to insect associate is accompanied by gene loss and intensified selection.</title>
        <authorList>
            <person name="Ward C.M."/>
            <person name="Onetto C.A."/>
            <person name="Borneman A.R."/>
        </authorList>
    </citation>
    <scope>NUCLEOTIDE SEQUENCE [LARGE SCALE GENOMIC DNA]</scope>
    <source>
        <strain evidence="2">AWRI1</strain>
        <tissue evidence="2">Single Adult Female</tissue>
    </source>
</reference>
<evidence type="ECO:0000313" key="2">
    <source>
        <dbReference type="EMBL" id="KAK7601367.1"/>
    </source>
</evidence>
<name>A0AAN9Y881_9HEMI</name>
<dbReference type="EMBL" id="JBBCAQ010000010">
    <property type="protein sequence ID" value="KAK7601367.1"/>
    <property type="molecule type" value="Genomic_DNA"/>
</dbReference>
<evidence type="ECO:0000313" key="3">
    <source>
        <dbReference type="Proteomes" id="UP001367676"/>
    </source>
</evidence>
<keyword evidence="3" id="KW-1185">Reference proteome</keyword>
<protein>
    <submittedName>
        <fullName evidence="2">Uncharacterized protein</fullName>
    </submittedName>
</protein>